<dbReference type="InterPro" id="IPR036291">
    <property type="entry name" value="NAD(P)-bd_dom_sf"/>
</dbReference>
<dbReference type="Proteomes" id="UP001321486">
    <property type="component" value="Chromosome"/>
</dbReference>
<reference evidence="5" key="1">
    <citation type="journal article" date="2019" name="Int. J. Syst. Evol. Microbiol.">
        <title>The Global Catalogue of Microorganisms (GCM) 10K type strain sequencing project: providing services to taxonomists for standard genome sequencing and annotation.</title>
        <authorList>
            <consortium name="The Broad Institute Genomics Platform"/>
            <consortium name="The Broad Institute Genome Sequencing Center for Infectious Disease"/>
            <person name="Wu L."/>
            <person name="Ma J."/>
        </authorList>
    </citation>
    <scope>NUCLEOTIDE SEQUENCE [LARGE SCALE GENOMIC DNA]</scope>
    <source>
        <strain evidence="5">NBRC 108728</strain>
    </source>
</reference>
<dbReference type="EMBL" id="AP027732">
    <property type="protein sequence ID" value="BDZ51378.1"/>
    <property type="molecule type" value="Genomic_DNA"/>
</dbReference>
<protein>
    <submittedName>
        <fullName evidence="4">Zinc-binding alcohol dehydrogenase</fullName>
    </submittedName>
</protein>
<dbReference type="SUPFAM" id="SSF51735">
    <property type="entry name" value="NAD(P)-binding Rossmann-fold domains"/>
    <property type="match status" value="1"/>
</dbReference>
<keyword evidence="2" id="KW-0560">Oxidoreductase</keyword>
<sequence length="308" mass="32009">MRVIGVEEFGGPEKLKTFEKPEPHAGPGEVRLAVKAIAVSPTDTLIRAGLGRPNAEPPFVPGMDAAGVVDEVGEGVPFSLGDEVMAFTIPAGEHGGAYSEYVVGPWQSMARIPAGTSFAEASTLPMNGLTAVQTLEKLALARGATIAVTGAAGTLGSYVVQLAEEAGLTVIADSSEKDRALVESLGPDSVVARGDDVAKRILEIAPDGVDAVVDTAMQKEQVTSAVKPGGAFASFRGWTGDGTEGVRFEVVSVGDEYLSHEKLDRLRTAVERGSVTLRVAGVLPSDQAGEAHRRLEAGGTRGRFVLTF</sequence>
<dbReference type="PANTHER" id="PTHR48106">
    <property type="entry name" value="QUINONE OXIDOREDUCTASE PIG3-RELATED"/>
    <property type="match status" value="1"/>
</dbReference>
<gene>
    <name evidence="4" type="ORF">GCM10025867_36190</name>
</gene>
<evidence type="ECO:0000313" key="5">
    <source>
        <dbReference type="Proteomes" id="UP001321486"/>
    </source>
</evidence>
<dbReference type="SUPFAM" id="SSF50129">
    <property type="entry name" value="GroES-like"/>
    <property type="match status" value="1"/>
</dbReference>
<dbReference type="Pfam" id="PF08240">
    <property type="entry name" value="ADH_N"/>
    <property type="match status" value="1"/>
</dbReference>
<evidence type="ECO:0000256" key="2">
    <source>
        <dbReference type="ARBA" id="ARBA00023002"/>
    </source>
</evidence>
<dbReference type="RefSeq" id="WP_286344153.1">
    <property type="nucleotide sequence ID" value="NZ_AP027732.1"/>
</dbReference>
<dbReference type="PANTHER" id="PTHR48106:SF18">
    <property type="entry name" value="QUINONE OXIDOREDUCTASE PIG3"/>
    <property type="match status" value="1"/>
</dbReference>
<dbReference type="InterPro" id="IPR013154">
    <property type="entry name" value="ADH-like_N"/>
</dbReference>
<dbReference type="CDD" id="cd05289">
    <property type="entry name" value="MDR_like_2"/>
    <property type="match status" value="1"/>
</dbReference>
<evidence type="ECO:0000256" key="1">
    <source>
        <dbReference type="ARBA" id="ARBA00022857"/>
    </source>
</evidence>
<evidence type="ECO:0000313" key="4">
    <source>
        <dbReference type="EMBL" id="BDZ51378.1"/>
    </source>
</evidence>
<dbReference type="Gene3D" id="3.90.180.10">
    <property type="entry name" value="Medium-chain alcohol dehydrogenases, catalytic domain"/>
    <property type="match status" value="1"/>
</dbReference>
<keyword evidence="1" id="KW-0521">NADP</keyword>
<dbReference type="SMART" id="SM00829">
    <property type="entry name" value="PKS_ER"/>
    <property type="match status" value="1"/>
</dbReference>
<proteinExistence type="predicted"/>
<feature type="domain" description="Enoyl reductase (ER)" evidence="3">
    <location>
        <begin position="10"/>
        <end position="306"/>
    </location>
</feature>
<dbReference type="InterPro" id="IPR011032">
    <property type="entry name" value="GroES-like_sf"/>
</dbReference>
<name>A0ABM8GSW5_9MICO</name>
<evidence type="ECO:0000259" key="3">
    <source>
        <dbReference type="SMART" id="SM00829"/>
    </source>
</evidence>
<keyword evidence="5" id="KW-1185">Reference proteome</keyword>
<dbReference type="Gene3D" id="3.40.50.720">
    <property type="entry name" value="NAD(P)-binding Rossmann-like Domain"/>
    <property type="match status" value="1"/>
</dbReference>
<dbReference type="Pfam" id="PF13602">
    <property type="entry name" value="ADH_zinc_N_2"/>
    <property type="match status" value="1"/>
</dbReference>
<accession>A0ABM8GSW5</accession>
<dbReference type="InterPro" id="IPR020843">
    <property type="entry name" value="ER"/>
</dbReference>
<organism evidence="4 5">
    <name type="scientific">Frondihabitans sucicola</name>
    <dbReference type="NCBI Taxonomy" id="1268041"/>
    <lineage>
        <taxon>Bacteria</taxon>
        <taxon>Bacillati</taxon>
        <taxon>Actinomycetota</taxon>
        <taxon>Actinomycetes</taxon>
        <taxon>Micrococcales</taxon>
        <taxon>Microbacteriaceae</taxon>
        <taxon>Frondihabitans</taxon>
    </lineage>
</organism>